<dbReference type="RefSeq" id="NP_986910.1">
    <property type="nucleotide sequence ID" value="NM_211972.1"/>
</dbReference>
<dbReference type="GeneID" id="4623212"/>
<evidence type="ECO:0000256" key="1">
    <source>
        <dbReference type="SAM" id="Phobius"/>
    </source>
</evidence>
<dbReference type="HOGENOM" id="CLU_2038426_0_0_1"/>
<evidence type="ECO:0000313" key="2">
    <source>
        <dbReference type="EMBL" id="AAS54734.1"/>
    </source>
</evidence>
<keyword evidence="3" id="KW-1185">Reference proteome</keyword>
<dbReference type="EMBL" id="AE016820">
    <property type="protein sequence ID" value="AAS54734.1"/>
    <property type="molecule type" value="Genomic_DNA"/>
</dbReference>
<protein>
    <submittedName>
        <fullName evidence="2">AGR244Wp</fullName>
    </submittedName>
</protein>
<dbReference type="AlphaFoldDB" id="Q74ZF5"/>
<reference evidence="2 3" key="1">
    <citation type="journal article" date="2004" name="Science">
        <title>The Ashbya gossypii genome as a tool for mapping the ancient Saccharomyces cerevisiae genome.</title>
        <authorList>
            <person name="Dietrich F.S."/>
            <person name="Voegeli S."/>
            <person name="Brachat S."/>
            <person name="Lerch A."/>
            <person name="Gates K."/>
            <person name="Steiner S."/>
            <person name="Mohr C."/>
            <person name="Pohlmann R."/>
            <person name="Luedi P."/>
            <person name="Choi S."/>
            <person name="Wing R.A."/>
            <person name="Flavier A."/>
            <person name="Gaffney T.D."/>
            <person name="Philippsen P."/>
        </authorList>
    </citation>
    <scope>NUCLEOTIDE SEQUENCE [LARGE SCALE GENOMIC DNA]</scope>
    <source>
        <strain evidence="3">ATCC 10895 / CBS 109.51 / FGSC 9923 / NRRL Y-1056</strain>
    </source>
</reference>
<dbReference type="InParanoid" id="Q74ZF5"/>
<feature type="transmembrane region" description="Helical" evidence="1">
    <location>
        <begin position="21"/>
        <end position="43"/>
    </location>
</feature>
<dbReference type="FunCoup" id="Q74ZF5">
    <property type="interactions" value="12"/>
</dbReference>
<proteinExistence type="predicted"/>
<dbReference type="STRING" id="284811.Q74ZF5"/>
<dbReference type="eggNOG" id="ENOG502S16Z">
    <property type="taxonomic scope" value="Eukaryota"/>
</dbReference>
<dbReference type="InterPro" id="IPR038882">
    <property type="entry name" value="Rcf3"/>
</dbReference>
<dbReference type="KEGG" id="ago:AGOS_AGR244W"/>
<keyword evidence="1" id="KW-0812">Transmembrane</keyword>
<dbReference type="Proteomes" id="UP000000591">
    <property type="component" value="Chromosome VII"/>
</dbReference>
<accession>Q74ZF5</accession>
<dbReference type="PANTHER" id="PTHR39153:SF1">
    <property type="entry name" value="AGR244WP"/>
    <property type="match status" value="1"/>
</dbReference>
<evidence type="ECO:0000313" key="3">
    <source>
        <dbReference type="Proteomes" id="UP000000591"/>
    </source>
</evidence>
<reference evidence="3" key="2">
    <citation type="journal article" date="2013" name="G3 (Bethesda)">
        <title>Genomes of Ashbya fungi isolated from insects reveal four mating-type loci, numerous translocations, lack of transposons, and distinct gene duplications.</title>
        <authorList>
            <person name="Dietrich F.S."/>
            <person name="Voegeli S."/>
            <person name="Kuo S."/>
            <person name="Philippsen P."/>
        </authorList>
    </citation>
    <scope>GENOME REANNOTATION</scope>
    <source>
        <strain evidence="3">ATCC 10895 / CBS 109.51 / FGSC 9923 / NRRL Y-1056</strain>
    </source>
</reference>
<organism evidence="2 3">
    <name type="scientific">Eremothecium gossypii (strain ATCC 10895 / CBS 109.51 / FGSC 9923 / NRRL Y-1056)</name>
    <name type="common">Yeast</name>
    <name type="synonym">Ashbya gossypii</name>
    <dbReference type="NCBI Taxonomy" id="284811"/>
    <lineage>
        <taxon>Eukaryota</taxon>
        <taxon>Fungi</taxon>
        <taxon>Dikarya</taxon>
        <taxon>Ascomycota</taxon>
        <taxon>Saccharomycotina</taxon>
        <taxon>Saccharomycetes</taxon>
        <taxon>Saccharomycetales</taxon>
        <taxon>Saccharomycetaceae</taxon>
        <taxon>Eremothecium</taxon>
    </lineage>
</organism>
<name>Q74ZF5_EREGS</name>
<dbReference type="OrthoDB" id="3979469at2759"/>
<dbReference type="PANTHER" id="PTHR39153">
    <property type="entry name" value="AGR244WP"/>
    <property type="match status" value="1"/>
</dbReference>
<dbReference type="OMA" id="SWISMGA"/>
<keyword evidence="1" id="KW-0472">Membrane</keyword>
<sequence length="119" mass="13297">MGQVKPIHYDEATISQLTRELAIASCIGALKGAAIGITSALLLRTFSPVYRNVRTQVKVFYHCAWISMGVVVQADKQVISFQERYYRDEMVRRARILDEAADRGIFLEEDAAAISTTSN</sequence>
<keyword evidence="1" id="KW-1133">Transmembrane helix</keyword>
<gene>
    <name evidence="2" type="ORF">AGOS_AGR244W</name>
</gene>